<dbReference type="AlphaFoldDB" id="K3YFC4"/>
<dbReference type="EMBL" id="AGNK02004574">
    <property type="status" value="NOT_ANNOTATED_CDS"/>
    <property type="molecule type" value="Genomic_DNA"/>
</dbReference>
<evidence type="ECO:0000256" key="1">
    <source>
        <dbReference type="SAM" id="MobiDB-lite"/>
    </source>
</evidence>
<proteinExistence type="predicted"/>
<dbReference type="EnsemblPlants" id="KQK99819">
    <property type="protein sequence ID" value="KQK99819"/>
    <property type="gene ID" value="SETIT_012885mg"/>
</dbReference>
<evidence type="ECO:0000313" key="3">
    <source>
        <dbReference type="Proteomes" id="UP000004995"/>
    </source>
</evidence>
<feature type="region of interest" description="Disordered" evidence="1">
    <location>
        <begin position="1"/>
        <end position="24"/>
    </location>
</feature>
<dbReference type="HOGENOM" id="CLU_3072301_0_0_1"/>
<reference evidence="3" key="1">
    <citation type="journal article" date="2012" name="Nat. Biotechnol.">
        <title>Reference genome sequence of the model plant Setaria.</title>
        <authorList>
            <person name="Bennetzen J.L."/>
            <person name="Schmutz J."/>
            <person name="Wang H."/>
            <person name="Percifield R."/>
            <person name="Hawkins J."/>
            <person name="Pontaroli A.C."/>
            <person name="Estep M."/>
            <person name="Feng L."/>
            <person name="Vaughn J.N."/>
            <person name="Grimwood J."/>
            <person name="Jenkins J."/>
            <person name="Barry K."/>
            <person name="Lindquist E."/>
            <person name="Hellsten U."/>
            <person name="Deshpande S."/>
            <person name="Wang X."/>
            <person name="Wu X."/>
            <person name="Mitros T."/>
            <person name="Triplett J."/>
            <person name="Yang X."/>
            <person name="Ye C.Y."/>
            <person name="Mauro-Herrera M."/>
            <person name="Wang L."/>
            <person name="Li P."/>
            <person name="Sharma M."/>
            <person name="Sharma R."/>
            <person name="Ronald P.C."/>
            <person name="Panaud O."/>
            <person name="Kellogg E.A."/>
            <person name="Brutnell T.P."/>
            <person name="Doust A.N."/>
            <person name="Tuskan G.A."/>
            <person name="Rokhsar D."/>
            <person name="Devos K.M."/>
        </authorList>
    </citation>
    <scope>NUCLEOTIDE SEQUENCE [LARGE SCALE GENOMIC DNA]</scope>
    <source>
        <strain evidence="3">cv. Yugu1</strain>
    </source>
</reference>
<organism evidence="2 3">
    <name type="scientific">Setaria italica</name>
    <name type="common">Foxtail millet</name>
    <name type="synonym">Panicum italicum</name>
    <dbReference type="NCBI Taxonomy" id="4555"/>
    <lineage>
        <taxon>Eukaryota</taxon>
        <taxon>Viridiplantae</taxon>
        <taxon>Streptophyta</taxon>
        <taxon>Embryophyta</taxon>
        <taxon>Tracheophyta</taxon>
        <taxon>Spermatophyta</taxon>
        <taxon>Magnoliopsida</taxon>
        <taxon>Liliopsida</taxon>
        <taxon>Poales</taxon>
        <taxon>Poaceae</taxon>
        <taxon>PACMAD clade</taxon>
        <taxon>Panicoideae</taxon>
        <taxon>Panicodae</taxon>
        <taxon>Paniceae</taxon>
        <taxon>Cenchrinae</taxon>
        <taxon>Setaria</taxon>
    </lineage>
</organism>
<dbReference type="Gramene" id="KQK99819">
    <property type="protein sequence ID" value="KQK99819"/>
    <property type="gene ID" value="SETIT_012885mg"/>
</dbReference>
<evidence type="ECO:0000313" key="2">
    <source>
        <dbReference type="EnsemblPlants" id="KQK99819"/>
    </source>
</evidence>
<keyword evidence="3" id="KW-1185">Reference proteome</keyword>
<dbReference type="Proteomes" id="UP000004995">
    <property type="component" value="Unassembled WGS sequence"/>
</dbReference>
<reference evidence="2" key="2">
    <citation type="submission" date="2018-08" db="UniProtKB">
        <authorList>
            <consortium name="EnsemblPlants"/>
        </authorList>
    </citation>
    <scope>IDENTIFICATION</scope>
    <source>
        <strain evidence="2">Yugu1</strain>
    </source>
</reference>
<dbReference type="ExpressionAtlas" id="K3YFC4">
    <property type="expression patterns" value="baseline"/>
</dbReference>
<name>K3YFC4_SETIT</name>
<sequence>MSPVPMAAGSWRSSGTPDTSPEMASRKVHLVALASLRDRKICCSCSYKLLKHS</sequence>
<protein>
    <submittedName>
        <fullName evidence="2">Uncharacterized protein</fullName>
    </submittedName>
</protein>
<accession>K3YFC4</accession>